<dbReference type="HOGENOM" id="CLU_1918520_0_0_1"/>
<feature type="transmembrane region" description="Helical" evidence="2">
    <location>
        <begin position="6"/>
        <end position="30"/>
    </location>
</feature>
<reference evidence="3 4" key="1">
    <citation type="journal article" date="2011" name="Nat. Biotechnol.">
        <title>Comparative genomic analysis of the thermophilic biomass-degrading fungi Myceliophthora thermophila and Thielavia terrestris.</title>
        <authorList>
            <person name="Berka R.M."/>
            <person name="Grigoriev I.V."/>
            <person name="Otillar R."/>
            <person name="Salamov A."/>
            <person name="Grimwood J."/>
            <person name="Reid I."/>
            <person name="Ishmael N."/>
            <person name="John T."/>
            <person name="Darmond C."/>
            <person name="Moisan M.-C."/>
            <person name="Henrissat B."/>
            <person name="Coutinho P.M."/>
            <person name="Lombard V."/>
            <person name="Natvig D.O."/>
            <person name="Lindquist E."/>
            <person name="Schmutz J."/>
            <person name="Lucas S."/>
            <person name="Harris P."/>
            <person name="Powlowski J."/>
            <person name="Bellemare A."/>
            <person name="Taylor D."/>
            <person name="Butler G."/>
            <person name="de Vries R.P."/>
            <person name="Allijn I.E."/>
            <person name="van den Brink J."/>
            <person name="Ushinsky S."/>
            <person name="Storms R."/>
            <person name="Powell A.J."/>
            <person name="Paulsen I.T."/>
            <person name="Elbourne L.D.H."/>
            <person name="Baker S.E."/>
            <person name="Magnuson J."/>
            <person name="LaBoissiere S."/>
            <person name="Clutterbuck A.J."/>
            <person name="Martinez D."/>
            <person name="Wogulis M."/>
            <person name="de Leon A.L."/>
            <person name="Rey M.W."/>
            <person name="Tsang A."/>
        </authorList>
    </citation>
    <scope>NUCLEOTIDE SEQUENCE [LARGE SCALE GENOMIC DNA]</scope>
    <source>
        <strain evidence="4">ATCC 42464 / BCRC 31852 / DSM 1799</strain>
    </source>
</reference>
<dbReference type="eggNOG" id="ENOG502T5TG">
    <property type="taxonomic scope" value="Eukaryota"/>
</dbReference>
<evidence type="ECO:0000313" key="3">
    <source>
        <dbReference type="EMBL" id="AEO61306.1"/>
    </source>
</evidence>
<keyword evidence="2" id="KW-0472">Membrane</keyword>
<evidence type="ECO:0000256" key="2">
    <source>
        <dbReference type="SAM" id="Phobius"/>
    </source>
</evidence>
<evidence type="ECO:0000313" key="4">
    <source>
        <dbReference type="Proteomes" id="UP000007322"/>
    </source>
</evidence>
<dbReference type="EMBL" id="CP003008">
    <property type="protein sequence ID" value="AEO61306.1"/>
    <property type="molecule type" value="Genomic_DNA"/>
</dbReference>
<dbReference type="KEGG" id="mtm:MYCTH_2130467"/>
<dbReference type="RefSeq" id="XP_003666551.1">
    <property type="nucleotide sequence ID" value="XM_003666503.1"/>
</dbReference>
<protein>
    <submittedName>
        <fullName evidence="3">Uncharacterized protein</fullName>
    </submittedName>
</protein>
<dbReference type="AlphaFoldDB" id="G2QNY5"/>
<feature type="compositionally biased region" description="Pro residues" evidence="1">
    <location>
        <begin position="88"/>
        <end position="105"/>
    </location>
</feature>
<keyword evidence="4" id="KW-1185">Reference proteome</keyword>
<proteinExistence type="predicted"/>
<feature type="region of interest" description="Disordered" evidence="1">
    <location>
        <begin position="35"/>
        <end position="132"/>
    </location>
</feature>
<dbReference type="GeneID" id="11506524"/>
<name>G2QNY5_THET4</name>
<dbReference type="VEuPathDB" id="FungiDB:MYCTH_2130467"/>
<dbReference type="InParanoid" id="G2QNY5"/>
<gene>
    <name evidence="3" type="ORF">MYCTH_2130467</name>
</gene>
<accession>G2QNY5</accession>
<feature type="compositionally biased region" description="Polar residues" evidence="1">
    <location>
        <begin position="61"/>
        <end position="75"/>
    </location>
</feature>
<keyword evidence="2" id="KW-0812">Transmembrane</keyword>
<sequence length="132" mass="13366">MKSNDALALIIVAYTALGFLVSFFIARLALAMHRRAHGSSTGSSGSSGSSGSKSTASSGSVPSRYQSGDASTSTPRPAFESSAVPLSQAPPPPNVPPVTPVPPPVGAFGNNGYYSPARPHSFPPPPPPPPLN</sequence>
<feature type="compositionally biased region" description="Pro residues" evidence="1">
    <location>
        <begin position="121"/>
        <end position="132"/>
    </location>
</feature>
<organism evidence="3 4">
    <name type="scientific">Thermothelomyces thermophilus (strain ATCC 42464 / BCRC 31852 / DSM 1799)</name>
    <name type="common">Sporotrichum thermophile</name>
    <dbReference type="NCBI Taxonomy" id="573729"/>
    <lineage>
        <taxon>Eukaryota</taxon>
        <taxon>Fungi</taxon>
        <taxon>Dikarya</taxon>
        <taxon>Ascomycota</taxon>
        <taxon>Pezizomycotina</taxon>
        <taxon>Sordariomycetes</taxon>
        <taxon>Sordariomycetidae</taxon>
        <taxon>Sordariales</taxon>
        <taxon>Chaetomiaceae</taxon>
        <taxon>Thermothelomyces</taxon>
    </lineage>
</organism>
<keyword evidence="2" id="KW-1133">Transmembrane helix</keyword>
<evidence type="ECO:0000256" key="1">
    <source>
        <dbReference type="SAM" id="MobiDB-lite"/>
    </source>
</evidence>
<feature type="compositionally biased region" description="Low complexity" evidence="1">
    <location>
        <begin position="38"/>
        <end position="60"/>
    </location>
</feature>
<dbReference type="Proteomes" id="UP000007322">
    <property type="component" value="Chromosome 7"/>
</dbReference>